<name>A0ABT5IU98_9NEIS</name>
<organism evidence="3 4">
    <name type="scientific">Vogesella aquatica</name>
    <dbReference type="NCBI Taxonomy" id="2984206"/>
    <lineage>
        <taxon>Bacteria</taxon>
        <taxon>Pseudomonadati</taxon>
        <taxon>Pseudomonadota</taxon>
        <taxon>Betaproteobacteria</taxon>
        <taxon>Neisseriales</taxon>
        <taxon>Chromobacteriaceae</taxon>
        <taxon>Vogesella</taxon>
    </lineage>
</organism>
<dbReference type="HAMAP" id="MF_00771">
    <property type="entry name" value="UPF0310"/>
    <property type="match status" value="1"/>
</dbReference>
<evidence type="ECO:0000256" key="1">
    <source>
        <dbReference type="HAMAP-Rule" id="MF_00771"/>
    </source>
</evidence>
<sequence length="159" mass="17495">MRRQGELGGIAPRPPRYWVGVACKEHVGRGLVGGFAQLCHGKHAALARMQPGDGLVYYSPVLTLQGREPCQQFTALGYVADANAYQVAMHEDLVPWRRDIHWLPSQPAAIRPLLSRLSFIENPARWGYPFRYGHLEISASDFALIAQAMGATLPATTAT</sequence>
<dbReference type="InterPro" id="IPR015947">
    <property type="entry name" value="PUA-like_sf"/>
</dbReference>
<dbReference type="SUPFAM" id="SSF88697">
    <property type="entry name" value="PUA domain-like"/>
    <property type="match status" value="1"/>
</dbReference>
<feature type="domain" description="EVE" evidence="2">
    <location>
        <begin position="16"/>
        <end position="147"/>
    </location>
</feature>
<evidence type="ECO:0000313" key="4">
    <source>
        <dbReference type="Proteomes" id="UP001219956"/>
    </source>
</evidence>
<comment type="caution">
    <text evidence="3">The sequence shown here is derived from an EMBL/GenBank/DDBJ whole genome shotgun (WGS) entry which is preliminary data.</text>
</comment>
<dbReference type="EMBL" id="JAQQLF010000001">
    <property type="protein sequence ID" value="MDC7715761.1"/>
    <property type="molecule type" value="Genomic_DNA"/>
</dbReference>
<gene>
    <name evidence="3" type="ORF">PQU95_00815</name>
</gene>
<dbReference type="InterPro" id="IPR022996">
    <property type="entry name" value="UPF0310"/>
</dbReference>
<dbReference type="InterPro" id="IPR002740">
    <property type="entry name" value="EVE_domain"/>
</dbReference>
<accession>A0ABT5IU98</accession>
<dbReference type="Proteomes" id="UP001219956">
    <property type="component" value="Unassembled WGS sequence"/>
</dbReference>
<protein>
    <recommendedName>
        <fullName evidence="1">UPF0310 protein PQU95_00815</fullName>
    </recommendedName>
</protein>
<keyword evidence="4" id="KW-1185">Reference proteome</keyword>
<dbReference type="NCBIfam" id="NF002616">
    <property type="entry name" value="PRK02268.1-2"/>
    <property type="match status" value="1"/>
</dbReference>
<reference evidence="3 4" key="1">
    <citation type="submission" date="2023-01" db="EMBL/GenBank/DDBJ databases">
        <title>Novel species of the genus Vogesella isolated from rivers.</title>
        <authorList>
            <person name="Lu H."/>
        </authorList>
    </citation>
    <scope>NUCLEOTIDE SEQUENCE [LARGE SCALE GENOMIC DNA]</scope>
    <source>
        <strain evidence="3 4">DC21W</strain>
    </source>
</reference>
<dbReference type="RefSeq" id="WP_272750248.1">
    <property type="nucleotide sequence ID" value="NZ_JAQQLF010000001.1"/>
</dbReference>
<dbReference type="CDD" id="cd21132">
    <property type="entry name" value="EVE-like"/>
    <property type="match status" value="1"/>
</dbReference>
<proteinExistence type="inferred from homology"/>
<dbReference type="Gene3D" id="3.10.590.10">
    <property type="entry name" value="ph1033 like domains"/>
    <property type="match status" value="1"/>
</dbReference>
<evidence type="ECO:0000313" key="3">
    <source>
        <dbReference type="EMBL" id="MDC7715761.1"/>
    </source>
</evidence>
<evidence type="ECO:0000259" key="2">
    <source>
        <dbReference type="Pfam" id="PF01878"/>
    </source>
</evidence>
<dbReference type="Pfam" id="PF01878">
    <property type="entry name" value="EVE"/>
    <property type="match status" value="1"/>
</dbReference>
<comment type="similarity">
    <text evidence="1">Belongs to the UPF0310 family.</text>
</comment>